<gene>
    <name evidence="2" type="ORF">QBC40DRAFT_290412</name>
</gene>
<dbReference type="Proteomes" id="UP001303160">
    <property type="component" value="Unassembled WGS sequence"/>
</dbReference>
<feature type="region of interest" description="Disordered" evidence="1">
    <location>
        <begin position="130"/>
        <end position="164"/>
    </location>
</feature>
<accession>A0AAN6X679</accession>
<evidence type="ECO:0000256" key="1">
    <source>
        <dbReference type="SAM" id="MobiDB-lite"/>
    </source>
</evidence>
<proteinExistence type="predicted"/>
<protein>
    <submittedName>
        <fullName evidence="2">Uncharacterized protein</fullName>
    </submittedName>
</protein>
<evidence type="ECO:0000313" key="2">
    <source>
        <dbReference type="EMBL" id="KAK4194624.1"/>
    </source>
</evidence>
<keyword evidence="3" id="KW-1185">Reference proteome</keyword>
<feature type="region of interest" description="Disordered" evidence="1">
    <location>
        <begin position="410"/>
        <end position="448"/>
    </location>
</feature>
<dbReference type="AlphaFoldDB" id="A0AAN6X679"/>
<feature type="compositionally biased region" description="Basic and acidic residues" evidence="1">
    <location>
        <begin position="425"/>
        <end position="438"/>
    </location>
</feature>
<evidence type="ECO:0000313" key="3">
    <source>
        <dbReference type="Proteomes" id="UP001303160"/>
    </source>
</evidence>
<sequence length="448" mass="49663">MSSRQGSQSPAPKHIRDILNRANPILTDKWDGKSTKNTVSRTGSYDTVDIKSVTKWTDFTFDAIDLAYGDILDTDIRSIPGHTAYRTPDSPDTPTVIAQESDIDTLGIVWSCSIVRGPLKAAAQTLRPRFTATGQGSRPSSSSQGSRPGSSQSSHQIAPPQPPNITLAAKKVSWVKNKINKKDKGSVIMSPDWVVMDRVLCKTYKYDAQKTEKEIVYALGDSKMEQKWQSDWLSLSEADAQKQAKPRQYNSNLKPGKRSVADERLRPLEQVATYCRYAETRYAYIITQKELVALRVSSLPSTAVNNSNGDLITVYHAAVEYKGIPWSAMGSHGLTVNLAIWALGCMGLNDRHRGIVAPKTQARLTEWIQYQDPVKKTTYYRNVISKRIIAAAAWDHTKNAKFVTLVQSTTGQSSTSQMANPSRQEVPRGPRAVTERQNSRTSSNISTV</sequence>
<dbReference type="EMBL" id="MU864049">
    <property type="protein sequence ID" value="KAK4194624.1"/>
    <property type="molecule type" value="Genomic_DNA"/>
</dbReference>
<feature type="compositionally biased region" description="Low complexity" evidence="1">
    <location>
        <begin position="134"/>
        <end position="154"/>
    </location>
</feature>
<organism evidence="2 3">
    <name type="scientific">Triangularia verruculosa</name>
    <dbReference type="NCBI Taxonomy" id="2587418"/>
    <lineage>
        <taxon>Eukaryota</taxon>
        <taxon>Fungi</taxon>
        <taxon>Dikarya</taxon>
        <taxon>Ascomycota</taxon>
        <taxon>Pezizomycotina</taxon>
        <taxon>Sordariomycetes</taxon>
        <taxon>Sordariomycetidae</taxon>
        <taxon>Sordariales</taxon>
        <taxon>Podosporaceae</taxon>
        <taxon>Triangularia</taxon>
    </lineage>
</organism>
<reference evidence="2" key="2">
    <citation type="submission" date="2023-05" db="EMBL/GenBank/DDBJ databases">
        <authorList>
            <consortium name="Lawrence Berkeley National Laboratory"/>
            <person name="Steindorff A."/>
            <person name="Hensen N."/>
            <person name="Bonometti L."/>
            <person name="Westerberg I."/>
            <person name="Brannstrom I.O."/>
            <person name="Guillou S."/>
            <person name="Cros-Aarteil S."/>
            <person name="Calhoun S."/>
            <person name="Haridas S."/>
            <person name="Kuo A."/>
            <person name="Mondo S."/>
            <person name="Pangilinan J."/>
            <person name="Riley R."/>
            <person name="Labutti K."/>
            <person name="Andreopoulos B."/>
            <person name="Lipzen A."/>
            <person name="Chen C."/>
            <person name="Yanf M."/>
            <person name="Daum C."/>
            <person name="Ng V."/>
            <person name="Clum A."/>
            <person name="Ohm R."/>
            <person name="Martin F."/>
            <person name="Silar P."/>
            <person name="Natvig D."/>
            <person name="Lalanne C."/>
            <person name="Gautier V."/>
            <person name="Ament-Velasquez S.L."/>
            <person name="Kruys A."/>
            <person name="Hutchinson M.I."/>
            <person name="Powell A.J."/>
            <person name="Barry K."/>
            <person name="Miller A.N."/>
            <person name="Grigoriev I.V."/>
            <person name="Debuchy R."/>
            <person name="Gladieux P."/>
            <person name="Thoren M.H."/>
            <person name="Johannesson H."/>
        </authorList>
    </citation>
    <scope>NUCLEOTIDE SEQUENCE</scope>
    <source>
        <strain evidence="2">CBS 315.58</strain>
    </source>
</reference>
<name>A0AAN6X679_9PEZI</name>
<comment type="caution">
    <text evidence="2">The sequence shown here is derived from an EMBL/GenBank/DDBJ whole genome shotgun (WGS) entry which is preliminary data.</text>
</comment>
<reference evidence="2" key="1">
    <citation type="journal article" date="2023" name="Mol. Phylogenet. Evol.">
        <title>Genome-scale phylogeny and comparative genomics of the fungal order Sordariales.</title>
        <authorList>
            <person name="Hensen N."/>
            <person name="Bonometti L."/>
            <person name="Westerberg I."/>
            <person name="Brannstrom I.O."/>
            <person name="Guillou S."/>
            <person name="Cros-Aarteil S."/>
            <person name="Calhoun S."/>
            <person name="Haridas S."/>
            <person name="Kuo A."/>
            <person name="Mondo S."/>
            <person name="Pangilinan J."/>
            <person name="Riley R."/>
            <person name="LaButti K."/>
            <person name="Andreopoulos B."/>
            <person name="Lipzen A."/>
            <person name="Chen C."/>
            <person name="Yan M."/>
            <person name="Daum C."/>
            <person name="Ng V."/>
            <person name="Clum A."/>
            <person name="Steindorff A."/>
            <person name="Ohm R.A."/>
            <person name="Martin F."/>
            <person name="Silar P."/>
            <person name="Natvig D.O."/>
            <person name="Lalanne C."/>
            <person name="Gautier V."/>
            <person name="Ament-Velasquez S.L."/>
            <person name="Kruys A."/>
            <person name="Hutchinson M.I."/>
            <person name="Powell A.J."/>
            <person name="Barry K."/>
            <person name="Miller A.N."/>
            <person name="Grigoriev I.V."/>
            <person name="Debuchy R."/>
            <person name="Gladieux P."/>
            <person name="Hiltunen Thoren M."/>
            <person name="Johannesson H."/>
        </authorList>
    </citation>
    <scope>NUCLEOTIDE SEQUENCE</scope>
    <source>
        <strain evidence="2">CBS 315.58</strain>
    </source>
</reference>
<feature type="compositionally biased region" description="Polar residues" evidence="1">
    <location>
        <begin position="439"/>
        <end position="448"/>
    </location>
</feature>